<dbReference type="Proteomes" id="UP001151582">
    <property type="component" value="Unassembled WGS sequence"/>
</dbReference>
<dbReference type="InterPro" id="IPR008733">
    <property type="entry name" value="PEX11"/>
</dbReference>
<evidence type="ECO:0000313" key="6">
    <source>
        <dbReference type="Proteomes" id="UP001151582"/>
    </source>
</evidence>
<reference evidence="5" key="1">
    <citation type="submission" date="2022-07" db="EMBL/GenBank/DDBJ databases">
        <title>Phylogenomic reconstructions and comparative analyses of Kickxellomycotina fungi.</title>
        <authorList>
            <person name="Reynolds N.K."/>
            <person name="Stajich J.E."/>
            <person name="Barry K."/>
            <person name="Grigoriev I.V."/>
            <person name="Crous P."/>
            <person name="Smith M.E."/>
        </authorList>
    </citation>
    <scope>NUCLEOTIDE SEQUENCE</scope>
    <source>
        <strain evidence="5">RSA 567</strain>
    </source>
</reference>
<dbReference type="Pfam" id="PF05648">
    <property type="entry name" value="PEX11"/>
    <property type="match status" value="1"/>
</dbReference>
<comment type="caution">
    <text evidence="5">The sequence shown here is derived from an EMBL/GenBank/DDBJ whole genome shotgun (WGS) entry which is preliminary data.</text>
</comment>
<keyword evidence="6" id="KW-1185">Reference proteome</keyword>
<dbReference type="OrthoDB" id="10005898at2759"/>
<dbReference type="PANTHER" id="PTHR12652:SF25">
    <property type="entry name" value="MICROBODY (PEROXISOME) PROLIFERATION PROTEIN PEROXIN 11C (EUROFUNG)"/>
    <property type="match status" value="1"/>
</dbReference>
<evidence type="ECO:0000256" key="4">
    <source>
        <dbReference type="ARBA" id="ARBA00046271"/>
    </source>
</evidence>
<gene>
    <name evidence="5" type="ORF">H4R34_004386</name>
</gene>
<dbReference type="EMBL" id="JANBQB010000542">
    <property type="protein sequence ID" value="KAJ1975309.1"/>
    <property type="molecule type" value="Genomic_DNA"/>
</dbReference>
<comment type="subcellular location">
    <subcellularLocation>
        <location evidence="4">Peroxisome membrane</location>
    </subcellularLocation>
</comment>
<dbReference type="GO" id="GO:0005778">
    <property type="term" value="C:peroxisomal membrane"/>
    <property type="evidence" value="ECO:0007669"/>
    <property type="project" value="UniProtKB-SubCell"/>
</dbReference>
<evidence type="ECO:0000256" key="1">
    <source>
        <dbReference type="ARBA" id="ARBA00022593"/>
    </source>
</evidence>
<keyword evidence="2" id="KW-0472">Membrane</keyword>
<sequence length="284" mass="32628">MILSKDNTPSSKRQTESKWASEASVWSAKAKAASRVQLAHLYTLFKSHPTPAFDRLNKYLASVSGMDKLLMIIQYFSKIIIWYAMRACNRTLVEGARNVGNPVSDFRILMRFTGLIPLVHYMRSIENSPPSTPRLHWLARLECWANLVYYPLEHAYWLGAHRVVPRLSTPRMVSGLGVWSCRFWALYVILHFITLRDQRRLLIASKRAIYEDKNESSPTAMQAKLERWHTQHKQWWIELIINAAYFPLTIHWSYPASTFPDVGVGVCGTIAAIAQIYGGWQATS</sequence>
<proteinExistence type="predicted"/>
<keyword evidence="3" id="KW-0576">Peroxisome</keyword>
<name>A0A9W8B4A8_9FUNG</name>
<evidence type="ECO:0008006" key="7">
    <source>
        <dbReference type="Google" id="ProtNLM"/>
    </source>
</evidence>
<keyword evidence="1" id="KW-0962">Peroxisome biogenesis</keyword>
<accession>A0A9W8B4A8</accession>
<evidence type="ECO:0000313" key="5">
    <source>
        <dbReference type="EMBL" id="KAJ1975309.1"/>
    </source>
</evidence>
<evidence type="ECO:0000256" key="2">
    <source>
        <dbReference type="ARBA" id="ARBA00023136"/>
    </source>
</evidence>
<dbReference type="GO" id="GO:0016559">
    <property type="term" value="P:peroxisome fission"/>
    <property type="evidence" value="ECO:0007669"/>
    <property type="project" value="InterPro"/>
</dbReference>
<dbReference type="AlphaFoldDB" id="A0A9W8B4A8"/>
<dbReference type="PANTHER" id="PTHR12652">
    <property type="entry name" value="PEROXISOMAL BIOGENESIS FACTOR 11"/>
    <property type="match status" value="1"/>
</dbReference>
<protein>
    <recommendedName>
        <fullName evidence="7">Peroxisomal biogenesis factor 11</fullName>
    </recommendedName>
</protein>
<organism evidence="5 6">
    <name type="scientific">Dimargaris verticillata</name>
    <dbReference type="NCBI Taxonomy" id="2761393"/>
    <lineage>
        <taxon>Eukaryota</taxon>
        <taxon>Fungi</taxon>
        <taxon>Fungi incertae sedis</taxon>
        <taxon>Zoopagomycota</taxon>
        <taxon>Kickxellomycotina</taxon>
        <taxon>Dimargaritomycetes</taxon>
        <taxon>Dimargaritales</taxon>
        <taxon>Dimargaritaceae</taxon>
        <taxon>Dimargaris</taxon>
    </lineage>
</organism>
<evidence type="ECO:0000256" key="3">
    <source>
        <dbReference type="ARBA" id="ARBA00023140"/>
    </source>
</evidence>